<dbReference type="RefSeq" id="WP_017833458.1">
    <property type="nucleotide sequence ID" value="NZ_JSUH01000010.1"/>
</dbReference>
<proteinExistence type="predicted"/>
<dbReference type="AlphaFoldDB" id="A0A0A6VPQ3"/>
<feature type="transmembrane region" description="Helical" evidence="1">
    <location>
        <begin position="158"/>
        <end position="179"/>
    </location>
</feature>
<dbReference type="Proteomes" id="UP000030466">
    <property type="component" value="Unassembled WGS sequence"/>
</dbReference>
<evidence type="ECO:0000313" key="3">
    <source>
        <dbReference type="Proteomes" id="UP000030466"/>
    </source>
</evidence>
<protein>
    <submittedName>
        <fullName evidence="2">Uncharacterized protein</fullName>
    </submittedName>
</protein>
<dbReference type="OrthoDB" id="4883271at2"/>
<reference evidence="2 3" key="1">
    <citation type="journal article" date="2003" name="Int. J. Syst. Evol. Microbiol.">
        <title>Kocuria polaris sp. nov., an orange-pigmented psychrophilic bacterium isolated from an Antarctic cyanobacterial mat sample.</title>
        <authorList>
            <person name="Reddy G.S."/>
            <person name="Prakash J.S."/>
            <person name="Prabahar V."/>
            <person name="Matsumoto G.I."/>
            <person name="Stackebrandt E."/>
            <person name="Shivaji S."/>
        </authorList>
    </citation>
    <scope>NUCLEOTIDE SEQUENCE [LARGE SCALE GENOMIC DNA]</scope>
    <source>
        <strain evidence="2 3">CMS 76or</strain>
    </source>
</reference>
<feature type="transmembrane region" description="Helical" evidence="1">
    <location>
        <begin position="31"/>
        <end position="52"/>
    </location>
</feature>
<evidence type="ECO:0000256" key="1">
    <source>
        <dbReference type="SAM" id="Phobius"/>
    </source>
</evidence>
<sequence>MDEEIRLSGADHPHVQIPRLGELDAVWARRIVLAVVASLVVGLLGGIAAALLLGERGLLSPVQWGLVVGGAALLVSGIILSLTRADDAPRNDLMDARARASKGLRTSVRRGAVPRDPVLREMQDYMAVEMVQYAWPILLTVPGMALVVWALFVPVPAVLVALLLVLVWAAVRVNGTVVGRRYYQLRGLL</sequence>
<keyword evidence="3" id="KW-1185">Reference proteome</keyword>
<keyword evidence="1" id="KW-0472">Membrane</keyword>
<name>A0A0A6VPQ3_KOCRO</name>
<organism evidence="2 3">
    <name type="scientific">Kocuria rosea subsp. polaris</name>
    <dbReference type="NCBI Taxonomy" id="136273"/>
    <lineage>
        <taxon>Bacteria</taxon>
        <taxon>Bacillati</taxon>
        <taxon>Actinomycetota</taxon>
        <taxon>Actinomycetes</taxon>
        <taxon>Micrococcales</taxon>
        <taxon>Micrococcaceae</taxon>
        <taxon>Kocuria</taxon>
    </lineage>
</organism>
<feature type="transmembrane region" description="Helical" evidence="1">
    <location>
        <begin position="64"/>
        <end position="83"/>
    </location>
</feature>
<gene>
    <name evidence="2" type="ORF">GY22_11440</name>
</gene>
<feature type="transmembrane region" description="Helical" evidence="1">
    <location>
        <begin position="133"/>
        <end position="152"/>
    </location>
</feature>
<dbReference type="EMBL" id="JSUH01000010">
    <property type="protein sequence ID" value="KHD97020.1"/>
    <property type="molecule type" value="Genomic_DNA"/>
</dbReference>
<evidence type="ECO:0000313" key="2">
    <source>
        <dbReference type="EMBL" id="KHD97020.1"/>
    </source>
</evidence>
<accession>A0A0A6VPQ3</accession>
<keyword evidence="1" id="KW-0812">Transmembrane</keyword>
<keyword evidence="1" id="KW-1133">Transmembrane helix</keyword>
<comment type="caution">
    <text evidence="2">The sequence shown here is derived from an EMBL/GenBank/DDBJ whole genome shotgun (WGS) entry which is preliminary data.</text>
</comment>